<gene>
    <name evidence="1" type="ORF">G7077_10170</name>
</gene>
<dbReference type="EMBL" id="CP049869">
    <property type="protein sequence ID" value="QIK79206.1"/>
    <property type="molecule type" value="Genomic_DNA"/>
</dbReference>
<name>A0A6G7YR43_9SPHN</name>
<dbReference type="KEGG" id="spii:G7077_10170"/>
<dbReference type="AlphaFoldDB" id="A0A6G7YR43"/>
<dbReference type="RefSeq" id="WP_166411597.1">
    <property type="nucleotide sequence ID" value="NZ_CP049869.1"/>
</dbReference>
<sequence length="104" mass="10959">MAGIGALLIVAAAAGIGDAVPPPVAVRPFVTTARSSAHFRMPRFQQEEQPGLPFIAAVPVTSSAVVGIGRFHAQPRRRLAAQDLPIALEPRKARRAAVGLSLRF</sequence>
<organism evidence="1 2">
    <name type="scientific">Sphingomonas piscis</name>
    <dbReference type="NCBI Taxonomy" id="2714943"/>
    <lineage>
        <taxon>Bacteria</taxon>
        <taxon>Pseudomonadati</taxon>
        <taxon>Pseudomonadota</taxon>
        <taxon>Alphaproteobacteria</taxon>
        <taxon>Sphingomonadales</taxon>
        <taxon>Sphingomonadaceae</taxon>
        <taxon>Sphingomonas</taxon>
    </lineage>
</organism>
<proteinExistence type="predicted"/>
<accession>A0A6G7YR43</accession>
<evidence type="ECO:0000313" key="1">
    <source>
        <dbReference type="EMBL" id="QIK79206.1"/>
    </source>
</evidence>
<keyword evidence="2" id="KW-1185">Reference proteome</keyword>
<dbReference type="Proteomes" id="UP000503222">
    <property type="component" value="Chromosome"/>
</dbReference>
<evidence type="ECO:0000313" key="2">
    <source>
        <dbReference type="Proteomes" id="UP000503222"/>
    </source>
</evidence>
<protein>
    <submittedName>
        <fullName evidence="1">Uncharacterized protein</fullName>
    </submittedName>
</protein>
<reference evidence="1 2" key="1">
    <citation type="submission" date="2020-03" db="EMBL/GenBank/DDBJ databases">
        <title>Sphingomonas sp. nov., isolated from fish.</title>
        <authorList>
            <person name="Hyun D.-W."/>
            <person name="Bae J.-W."/>
        </authorList>
    </citation>
    <scope>NUCLEOTIDE SEQUENCE [LARGE SCALE GENOMIC DNA]</scope>
    <source>
        <strain evidence="1 2">HDW15B</strain>
    </source>
</reference>